<comment type="caution">
    <text evidence="1">The sequence shown here is derived from an EMBL/GenBank/DDBJ whole genome shotgun (WGS) entry which is preliminary data.</text>
</comment>
<evidence type="ECO:0000313" key="1">
    <source>
        <dbReference type="EMBL" id="MRV71523.1"/>
    </source>
</evidence>
<dbReference type="Pfam" id="PF05638">
    <property type="entry name" value="T6SS_HCP"/>
    <property type="match status" value="1"/>
</dbReference>
<dbReference type="InterPro" id="IPR053165">
    <property type="entry name" value="HSI-I_assembly_Hcp1"/>
</dbReference>
<dbReference type="RefSeq" id="WP_154372132.1">
    <property type="nucleotide sequence ID" value="NZ_WKJJ01000004.1"/>
</dbReference>
<dbReference type="PANTHER" id="PTHR36152">
    <property type="entry name" value="CYTOPLASMIC PROTEIN-RELATED"/>
    <property type="match status" value="1"/>
</dbReference>
<dbReference type="Gene3D" id="2.30.110.20">
    <property type="entry name" value="Hcp1-like"/>
    <property type="match status" value="1"/>
</dbReference>
<sequence length="163" mass="17109">MAVDMFLNLGATIKGETQDKAQKAAGDIDILAWSWGASNSGSFHAGGGGGAGKANFQDISFTKYLDKASPAILIALAKGSHIPTAKLLVRKAGEGQQKYLEITMTKVLITSCSTGGSGGEDRLTENITLNFAEVKFEYFLQNEKGVTASGGVFNWDIAANASK</sequence>
<dbReference type="InterPro" id="IPR036624">
    <property type="entry name" value="Hcp1-lik_sf"/>
</dbReference>
<accession>A0A7X2LS53</accession>
<protein>
    <submittedName>
        <fullName evidence="1">Hcp1 family type VI secretion system effector</fullName>
    </submittedName>
</protein>
<gene>
    <name evidence="1" type="ORF">GJ700_07275</name>
</gene>
<reference evidence="1 2" key="1">
    <citation type="submission" date="2019-11" db="EMBL/GenBank/DDBJ databases">
        <title>Novel species isolated from a subtropical stream in China.</title>
        <authorList>
            <person name="Lu H."/>
        </authorList>
    </citation>
    <scope>NUCLEOTIDE SEQUENCE [LARGE SCALE GENOMIC DNA]</scope>
    <source>
        <strain evidence="1 2">FT92W</strain>
    </source>
</reference>
<evidence type="ECO:0000313" key="2">
    <source>
        <dbReference type="Proteomes" id="UP000446768"/>
    </source>
</evidence>
<name>A0A7X2LS53_9BURK</name>
<dbReference type="EMBL" id="WKJJ01000004">
    <property type="protein sequence ID" value="MRV71523.1"/>
    <property type="molecule type" value="Genomic_DNA"/>
</dbReference>
<organism evidence="1 2">
    <name type="scientific">Pseudoduganella rivuli</name>
    <dbReference type="NCBI Taxonomy" id="2666085"/>
    <lineage>
        <taxon>Bacteria</taxon>
        <taxon>Pseudomonadati</taxon>
        <taxon>Pseudomonadota</taxon>
        <taxon>Betaproteobacteria</taxon>
        <taxon>Burkholderiales</taxon>
        <taxon>Oxalobacteraceae</taxon>
        <taxon>Telluria group</taxon>
        <taxon>Pseudoduganella</taxon>
    </lineage>
</organism>
<dbReference type="AlphaFoldDB" id="A0A7X2LS53"/>
<proteinExistence type="predicted"/>
<dbReference type="InterPro" id="IPR008514">
    <property type="entry name" value="T6SS_Hcp"/>
</dbReference>
<dbReference type="SUPFAM" id="SSF141452">
    <property type="entry name" value="Hcp1-like"/>
    <property type="match status" value="1"/>
</dbReference>
<keyword evidence="2" id="KW-1185">Reference proteome</keyword>
<dbReference type="Proteomes" id="UP000446768">
    <property type="component" value="Unassembled WGS sequence"/>
</dbReference>
<dbReference type="PANTHER" id="PTHR36152:SF5">
    <property type="entry name" value="PROTEIN HCP1"/>
    <property type="match status" value="1"/>
</dbReference>